<organism evidence="2 3">
    <name type="scientific">Cercophora samala</name>
    <dbReference type="NCBI Taxonomy" id="330535"/>
    <lineage>
        <taxon>Eukaryota</taxon>
        <taxon>Fungi</taxon>
        <taxon>Dikarya</taxon>
        <taxon>Ascomycota</taxon>
        <taxon>Pezizomycotina</taxon>
        <taxon>Sordariomycetes</taxon>
        <taxon>Sordariomycetidae</taxon>
        <taxon>Sordariales</taxon>
        <taxon>Lasiosphaeriaceae</taxon>
        <taxon>Cercophora</taxon>
    </lineage>
</organism>
<accession>A0AA39ZJ38</accession>
<feature type="region of interest" description="Disordered" evidence="1">
    <location>
        <begin position="105"/>
        <end position="143"/>
    </location>
</feature>
<dbReference type="Proteomes" id="UP001174997">
    <property type="component" value="Unassembled WGS sequence"/>
</dbReference>
<feature type="compositionally biased region" description="Basic and acidic residues" evidence="1">
    <location>
        <begin position="105"/>
        <end position="128"/>
    </location>
</feature>
<dbReference type="AlphaFoldDB" id="A0AA39ZJ38"/>
<dbReference type="EMBL" id="JAULSY010000016">
    <property type="protein sequence ID" value="KAK0672003.1"/>
    <property type="molecule type" value="Genomic_DNA"/>
</dbReference>
<sequence>VGVLFLRGRYKRRVKAALEGVRGEGRSGSSSGGSSTTIGNDVGVVGIDKKEILIAELDGTPVVKRAEMDVEGGYKEMDGEDRYKELDVECGYGELDVTKKRLSEGGVKDGVNEGEVRQENSKKEKDIGEVGEGVDAVHGGLTEKEERIHKEVDVTTAKSEGETVDIGQVQKLNE</sequence>
<comment type="caution">
    <text evidence="2">The sequence shown here is derived from an EMBL/GenBank/DDBJ whole genome shotgun (WGS) entry which is preliminary data.</text>
</comment>
<proteinExistence type="predicted"/>
<reference evidence="2" key="1">
    <citation type="submission" date="2023-06" db="EMBL/GenBank/DDBJ databases">
        <title>Genome-scale phylogeny and comparative genomics of the fungal order Sordariales.</title>
        <authorList>
            <consortium name="Lawrence Berkeley National Laboratory"/>
            <person name="Hensen N."/>
            <person name="Bonometti L."/>
            <person name="Westerberg I."/>
            <person name="Brannstrom I.O."/>
            <person name="Guillou S."/>
            <person name="Cros-Aarteil S."/>
            <person name="Calhoun S."/>
            <person name="Haridas S."/>
            <person name="Kuo A."/>
            <person name="Mondo S."/>
            <person name="Pangilinan J."/>
            <person name="Riley R."/>
            <person name="Labutti K."/>
            <person name="Andreopoulos B."/>
            <person name="Lipzen A."/>
            <person name="Chen C."/>
            <person name="Yanf M."/>
            <person name="Daum C."/>
            <person name="Ng V."/>
            <person name="Clum A."/>
            <person name="Steindorff A."/>
            <person name="Ohm R."/>
            <person name="Martin F."/>
            <person name="Silar P."/>
            <person name="Natvig D."/>
            <person name="Lalanne C."/>
            <person name="Gautier V."/>
            <person name="Ament-Velasquez S.L."/>
            <person name="Kruys A."/>
            <person name="Hutchinson M.I."/>
            <person name="Powell A.J."/>
            <person name="Barry K."/>
            <person name="Miller A.N."/>
            <person name="Grigoriev I.V."/>
            <person name="Debuchy R."/>
            <person name="Gladieux P."/>
            <person name="Thoren M.H."/>
            <person name="Johannesson H."/>
        </authorList>
    </citation>
    <scope>NUCLEOTIDE SEQUENCE</scope>
    <source>
        <strain evidence="2">CBS 307.81</strain>
    </source>
</reference>
<feature type="region of interest" description="Disordered" evidence="1">
    <location>
        <begin position="21"/>
        <end position="40"/>
    </location>
</feature>
<keyword evidence="3" id="KW-1185">Reference proteome</keyword>
<feature type="non-terminal residue" evidence="2">
    <location>
        <position position="1"/>
    </location>
</feature>
<evidence type="ECO:0000313" key="3">
    <source>
        <dbReference type="Proteomes" id="UP001174997"/>
    </source>
</evidence>
<protein>
    <submittedName>
        <fullName evidence="2">Uncharacterized protein</fullName>
    </submittedName>
</protein>
<gene>
    <name evidence="2" type="ORF">QBC41DRAFT_218184</name>
</gene>
<feature type="region of interest" description="Disordered" evidence="1">
    <location>
        <begin position="155"/>
        <end position="174"/>
    </location>
</feature>
<evidence type="ECO:0000313" key="2">
    <source>
        <dbReference type="EMBL" id="KAK0672003.1"/>
    </source>
</evidence>
<name>A0AA39ZJ38_9PEZI</name>
<evidence type="ECO:0000256" key="1">
    <source>
        <dbReference type="SAM" id="MobiDB-lite"/>
    </source>
</evidence>